<dbReference type="KEGG" id="dosa:Os02g0282301"/>
<dbReference type="Gramene" id="Os02t0282301-01">
    <property type="protein sequence ID" value="Os02t0282301-01"/>
    <property type="gene ID" value="Os02g0282301"/>
</dbReference>
<feature type="region of interest" description="Disordered" evidence="1">
    <location>
        <begin position="21"/>
        <end position="42"/>
    </location>
</feature>
<organism evidence="2 4">
    <name type="scientific">Oryza sativa subsp. japonica</name>
    <name type="common">Rice</name>
    <dbReference type="NCBI Taxonomy" id="39947"/>
    <lineage>
        <taxon>Eukaryota</taxon>
        <taxon>Viridiplantae</taxon>
        <taxon>Streptophyta</taxon>
        <taxon>Embryophyta</taxon>
        <taxon>Tracheophyta</taxon>
        <taxon>Spermatophyta</taxon>
        <taxon>Magnoliopsida</taxon>
        <taxon>Liliopsida</taxon>
        <taxon>Poales</taxon>
        <taxon>Poaceae</taxon>
        <taxon>BOP clade</taxon>
        <taxon>Oryzoideae</taxon>
        <taxon>Oryzeae</taxon>
        <taxon>Oryzinae</taxon>
        <taxon>Oryza</taxon>
        <taxon>Oryza sativa</taxon>
    </lineage>
</organism>
<reference evidence="3" key="4">
    <citation type="journal article" date="2007" name="Genome Res.">
        <title>Curated Genome Annotation of Oryza sativa ssp. japonica and Comparative Genome Analysis with Arabidopsis thaliana.</title>
        <authorList>
            <consortium name="The Rice Annotation Project (RAP)"/>
            <person name="Itoh T."/>
            <person name="Tanaka T."/>
            <person name="Barrero R.A."/>
            <person name="Yamasaki C."/>
            <person name="Fujii Y."/>
            <person name="Hilton P.B."/>
            <person name="Antonio B.A."/>
            <person name="Aono H."/>
            <person name="Apweiler R."/>
            <person name="Bruskiewich R."/>
            <person name="Bureau T."/>
            <person name="Burr F."/>
            <person name="Costa de Oliveira A."/>
            <person name="Fuks G."/>
            <person name="Habara T."/>
            <person name="Haberer G."/>
            <person name="Han B."/>
            <person name="Harada E."/>
            <person name="Hiraki A.T."/>
            <person name="Hirochika H."/>
            <person name="Hoen D."/>
            <person name="Hokari H."/>
            <person name="Hosokawa S."/>
            <person name="Hsing Y."/>
            <person name="Ikawa H."/>
            <person name="Ikeo K."/>
            <person name="Imanishi T."/>
            <person name="Ito Y."/>
            <person name="Jaiswal P."/>
            <person name="Kanno M."/>
            <person name="Kawahara Y."/>
            <person name="Kawamura T."/>
            <person name="Kawashima H."/>
            <person name="Khurana J.P."/>
            <person name="Kikuchi S."/>
            <person name="Komatsu S."/>
            <person name="Koyanagi K.O."/>
            <person name="Kubooka H."/>
            <person name="Lieberherr D."/>
            <person name="Lin Y.C."/>
            <person name="Lonsdale D."/>
            <person name="Matsumoto T."/>
            <person name="Matsuya A."/>
            <person name="McCombie W.R."/>
            <person name="Messing J."/>
            <person name="Miyao A."/>
            <person name="Mulder N."/>
            <person name="Nagamura Y."/>
            <person name="Nam J."/>
            <person name="Namiki N."/>
            <person name="Numa H."/>
            <person name="Nurimoto S."/>
            <person name="O'donovan C."/>
            <person name="Ohyanagi H."/>
            <person name="Okido T."/>
            <person name="Oota S."/>
            <person name="Osato N."/>
            <person name="Palmer L.E."/>
            <person name="Quetier F."/>
            <person name="Raghuvanshi S."/>
            <person name="Saichi N."/>
            <person name="Sakai H."/>
            <person name="Sakai Y."/>
            <person name="Sakata K."/>
            <person name="Sakurai T."/>
            <person name="Sato F."/>
            <person name="Sato Y."/>
            <person name="Schoof H."/>
            <person name="Seki M."/>
            <person name="Shibata M."/>
            <person name="Shimizu Y."/>
            <person name="Shinozaki K."/>
            <person name="Shinso Y."/>
            <person name="Singh N.K."/>
            <person name="Smith-White B."/>
            <person name="Takeda J."/>
            <person name="Tanino M."/>
            <person name="Tatusova T."/>
            <person name="Thongjuea S."/>
            <person name="Todokoro F."/>
            <person name="Tsugane M."/>
            <person name="Tyagi A.K."/>
            <person name="Vanavichit A."/>
            <person name="Wang A."/>
            <person name="Wing R.A."/>
            <person name="Yamaguchi K."/>
            <person name="Yamamoto M."/>
            <person name="Yamamoto N."/>
            <person name="Yu Y."/>
            <person name="Zhang H."/>
            <person name="Zhao Q."/>
            <person name="Higo K."/>
            <person name="Burr B."/>
            <person name="Gojobori T."/>
            <person name="Sasaki T."/>
        </authorList>
    </citation>
    <scope>NUCLEOTIDE SEQUENCE</scope>
</reference>
<reference evidence="3" key="7">
    <citation type="submission" date="2012-08" db="EMBL/GenBank/DDBJ databases">
        <title>Oryza sativa nipponbare(GA3) genomic DNA, chromosome 2.</title>
        <authorList>
            <consortium name="IRGSP(International Rice Genome Sequencing Project)"/>
        </authorList>
    </citation>
    <scope>NUCLEOTIDE SEQUENCE</scope>
</reference>
<dbReference type="EMBL" id="AP008208">
    <property type="protein sequence ID" value="BAH91628.1"/>
    <property type="molecule type" value="Genomic_DNA"/>
</dbReference>
<dbReference type="OMA" id="WKTWAKS"/>
<accession>A0A0P0VHP8</accession>
<protein>
    <submittedName>
        <fullName evidence="3">Os02g0282301 protein</fullName>
    </submittedName>
</protein>
<gene>
    <name evidence="3" type="ordered locus">Os02g0282301</name>
    <name evidence="2" type="ORF">OSJNBa0063E14.26</name>
</gene>
<reference evidence="3" key="8">
    <citation type="submission" date="2012-08" db="EMBL/GenBank/DDBJ databases">
        <title>The Second Rice Annotation Project Meeting (RAP2).</title>
        <authorList>
            <consortium name="The Rice Annotation Project (RAP)"/>
        </authorList>
    </citation>
    <scope>NUCLEOTIDE SEQUENCE</scope>
</reference>
<dbReference type="Proteomes" id="UP000000763">
    <property type="component" value="Chromosome 2"/>
</dbReference>
<dbReference type="AlphaFoldDB" id="A0A0P0VHP8"/>
<sequence length="150" mass="16449">MRSGPLGAHCRLRAALGCAPQPAKQEPLDGRHRTRTLAGPPSFRSLVTGEKGDRERRIWELGFCPSLSVGASSDARMIGAIHQIGRLRFAPRRAAAADYSAQWAAELHRAIAANVGHARLLGLWAVELTRLARRRVGPSLGWLWKTWAKS</sequence>
<reference evidence="2" key="1">
    <citation type="submission" date="2002-09" db="EMBL/GenBank/DDBJ databases">
        <title>Oryza sativa nipponbare(GA3) genomic DNA, chromosome 2, BAC clone:OSJNBa0063E14.</title>
        <authorList>
            <person name="Sasaki T."/>
            <person name="Matsumoto T."/>
            <person name="Katayose Y."/>
        </authorList>
    </citation>
    <scope>NUCLEOTIDE SEQUENCE</scope>
</reference>
<reference evidence="3 4" key="2">
    <citation type="journal article" date="2005" name="Nature">
        <title>The map-based sequence of the rice genome.</title>
        <authorList>
            <consortium name="International rice genome sequencing project (IRGSP)"/>
            <person name="Matsumoto T."/>
            <person name="Wu J."/>
            <person name="Kanamori H."/>
            <person name="Katayose Y."/>
            <person name="Fujisawa M."/>
            <person name="Namiki N."/>
            <person name="Mizuno H."/>
            <person name="Yamamoto K."/>
            <person name="Antonio B.A."/>
            <person name="Baba T."/>
            <person name="Sakata K."/>
            <person name="Nagamura Y."/>
            <person name="Aoki H."/>
            <person name="Arikawa K."/>
            <person name="Arita K."/>
            <person name="Bito T."/>
            <person name="Chiden Y."/>
            <person name="Fujitsuka N."/>
            <person name="Fukunaka R."/>
            <person name="Hamada M."/>
            <person name="Harada C."/>
            <person name="Hayashi A."/>
            <person name="Hijishita S."/>
            <person name="Honda M."/>
            <person name="Hosokawa S."/>
            <person name="Ichikawa Y."/>
            <person name="Idonuma A."/>
            <person name="Iijima M."/>
            <person name="Ikeda M."/>
            <person name="Ikeno M."/>
            <person name="Ito K."/>
            <person name="Ito S."/>
            <person name="Ito T."/>
            <person name="Ito Y."/>
            <person name="Ito Y."/>
            <person name="Iwabuchi A."/>
            <person name="Kamiya K."/>
            <person name="Karasawa W."/>
            <person name="Kurita K."/>
            <person name="Katagiri S."/>
            <person name="Kikuta A."/>
            <person name="Kobayashi H."/>
            <person name="Kobayashi N."/>
            <person name="Machita K."/>
            <person name="Maehara T."/>
            <person name="Masukawa M."/>
            <person name="Mizubayashi T."/>
            <person name="Mukai Y."/>
            <person name="Nagasaki H."/>
            <person name="Nagata Y."/>
            <person name="Naito S."/>
            <person name="Nakashima M."/>
            <person name="Nakama Y."/>
            <person name="Nakamichi Y."/>
            <person name="Nakamura M."/>
            <person name="Meguro A."/>
            <person name="Negishi M."/>
            <person name="Ohta I."/>
            <person name="Ohta T."/>
            <person name="Okamoto M."/>
            <person name="Ono N."/>
            <person name="Saji S."/>
            <person name="Sakaguchi M."/>
            <person name="Sakai K."/>
            <person name="Shibata M."/>
            <person name="Shimokawa T."/>
            <person name="Song J."/>
            <person name="Takazaki Y."/>
            <person name="Terasawa K."/>
            <person name="Tsugane M."/>
            <person name="Tsuji K."/>
            <person name="Ueda S."/>
            <person name="Waki K."/>
            <person name="Yamagata H."/>
            <person name="Yamamoto M."/>
            <person name="Yamamoto S."/>
            <person name="Yamane H."/>
            <person name="Yoshiki S."/>
            <person name="Yoshihara R."/>
            <person name="Yukawa K."/>
            <person name="Zhong H."/>
            <person name="Yano M."/>
            <person name="Yuan Q."/>
            <person name="Ouyang S."/>
            <person name="Liu J."/>
            <person name="Jones K.M."/>
            <person name="Gansberger K."/>
            <person name="Moffat K."/>
            <person name="Hill J."/>
            <person name="Bera J."/>
            <person name="Fadrosh D."/>
            <person name="Jin S."/>
            <person name="Johri S."/>
            <person name="Kim M."/>
            <person name="Overton L."/>
            <person name="Reardon M."/>
            <person name="Tsitrin T."/>
            <person name="Vuong H."/>
            <person name="Weaver B."/>
            <person name="Ciecko A."/>
            <person name="Tallon L."/>
            <person name="Jackson J."/>
            <person name="Pai G."/>
            <person name="Aken S.V."/>
            <person name="Utterback T."/>
            <person name="Reidmuller S."/>
            <person name="Feldblyum T."/>
            <person name="Hsiao J."/>
            <person name="Zismann V."/>
            <person name="Iobst S."/>
            <person name="de Vazeille A.R."/>
            <person name="Buell C.R."/>
            <person name="Ying K."/>
            <person name="Li Y."/>
            <person name="Lu T."/>
            <person name="Huang Y."/>
            <person name="Zhao Q."/>
            <person name="Feng Q."/>
            <person name="Zhang L."/>
            <person name="Zhu J."/>
            <person name="Weng Q."/>
            <person name="Mu J."/>
            <person name="Lu Y."/>
            <person name="Fan D."/>
            <person name="Liu Y."/>
            <person name="Guan J."/>
            <person name="Zhang Y."/>
            <person name="Yu S."/>
            <person name="Liu X."/>
            <person name="Zhang Y."/>
            <person name="Hong G."/>
            <person name="Han B."/>
            <person name="Choisne N."/>
            <person name="Demange N."/>
            <person name="Orjeda G."/>
            <person name="Samain S."/>
            <person name="Cattolico L."/>
            <person name="Pelletier E."/>
            <person name="Couloux A."/>
            <person name="Segurens B."/>
            <person name="Wincker P."/>
            <person name="D'Hont A."/>
            <person name="Scarpelli C."/>
            <person name="Weissenbach J."/>
            <person name="Salanoubat M."/>
            <person name="Quetier F."/>
            <person name="Yu Y."/>
            <person name="Kim H.R."/>
            <person name="Rambo T."/>
            <person name="Currie J."/>
            <person name="Collura K."/>
            <person name="Luo M."/>
            <person name="Yang T."/>
            <person name="Ammiraju J.S.S."/>
            <person name="Engler F."/>
            <person name="Soderlund C."/>
            <person name="Wing R.A."/>
            <person name="Palmer L.E."/>
            <person name="de la Bastide M."/>
            <person name="Spiegel L."/>
            <person name="Nascimento L."/>
            <person name="Zutavern T."/>
            <person name="O'Shaughnessy A."/>
            <person name="Dike S."/>
            <person name="Dedhia N."/>
            <person name="Preston R."/>
            <person name="Balija V."/>
            <person name="McCombie W.R."/>
            <person name="Chow T."/>
            <person name="Chen H."/>
            <person name="Chung M."/>
            <person name="Chen C."/>
            <person name="Shaw J."/>
            <person name="Wu H."/>
            <person name="Hsiao K."/>
            <person name="Chao Y."/>
            <person name="Chu M."/>
            <person name="Cheng C."/>
            <person name="Hour A."/>
            <person name="Lee P."/>
            <person name="Lin S."/>
            <person name="Lin Y."/>
            <person name="Liou J."/>
            <person name="Liu S."/>
            <person name="Hsing Y."/>
            <person name="Raghuvanshi S."/>
            <person name="Mohanty A."/>
            <person name="Bharti A.K."/>
            <person name="Gaur A."/>
            <person name="Gupta V."/>
            <person name="Kumar D."/>
            <person name="Ravi V."/>
            <person name="Vij S."/>
            <person name="Kapur A."/>
            <person name="Khurana P."/>
            <person name="Khurana P."/>
            <person name="Khurana J.P."/>
            <person name="Tyagi A.K."/>
            <person name="Gaikwad K."/>
            <person name="Singh A."/>
            <person name="Dalal V."/>
            <person name="Srivastava S."/>
            <person name="Dixit A."/>
            <person name="Pal A.K."/>
            <person name="Ghazi I.A."/>
            <person name="Yadav M."/>
            <person name="Pandit A."/>
            <person name="Bhargava A."/>
            <person name="Sureshbabu K."/>
            <person name="Batra K."/>
            <person name="Sharma T.R."/>
            <person name="Mohapatra T."/>
            <person name="Singh N.K."/>
            <person name="Messing J."/>
            <person name="Nelson A.B."/>
            <person name="Fuks G."/>
            <person name="Kavchok S."/>
            <person name="Keizer G."/>
            <person name="Linton E."/>
            <person name="Llaca V."/>
            <person name="Song R."/>
            <person name="Tanyolac B."/>
            <person name="Young S."/>
            <person name="Ho-Il K."/>
            <person name="Hahn J.H."/>
            <person name="Sangsakoo G."/>
            <person name="Vanavichit A."/>
            <person name="de Mattos Luiz.A.T."/>
            <person name="Zimmer P.D."/>
            <person name="Malone G."/>
            <person name="Dellagostin O."/>
            <person name="de Oliveira A.C."/>
            <person name="Bevan M."/>
            <person name="Bancroft I."/>
            <person name="Minx P."/>
            <person name="Cordum H."/>
            <person name="Wilson R."/>
            <person name="Cheng Z."/>
            <person name="Jin W."/>
            <person name="Jiang J."/>
            <person name="Leong S.A."/>
            <person name="Iwama H."/>
            <person name="Gojobori T."/>
            <person name="Itoh T."/>
            <person name="Niimura Y."/>
            <person name="Fujii Y."/>
            <person name="Habara T."/>
            <person name="Sakai H."/>
            <person name="Sato Y."/>
            <person name="Wilson G."/>
            <person name="Kumar K."/>
            <person name="McCouch S."/>
            <person name="Juretic N."/>
            <person name="Hoen D."/>
            <person name="Wright S."/>
            <person name="Bruskiewich R."/>
            <person name="Bureau T."/>
            <person name="Miyao A."/>
            <person name="Hirochika H."/>
            <person name="Nishikawa T."/>
            <person name="Kadowaki K."/>
            <person name="Sugiura M."/>
            <person name="Burr B."/>
            <person name="Sasaki T."/>
        </authorList>
    </citation>
    <scope>NUCLEOTIDE SEQUENCE [LARGE SCALE GENOMIC DNA]</scope>
    <source>
        <strain evidence="4">cv. Nipponbare</strain>
    </source>
</reference>
<proteinExistence type="predicted"/>
<reference evidence="3" key="3">
    <citation type="journal article" date="2006" name="Nucleic Acids Res.">
        <title>The Rice Annotation Project Database (RAP-DB): hub for Oryza sativa ssp. japonica genome information.</title>
        <authorList>
            <person name="Ohyanagi H."/>
            <person name="Tanaka T."/>
            <person name="Sakai H."/>
            <person name="Shigemoto Y."/>
            <person name="Yamaguchi K."/>
            <person name="Habara T."/>
            <person name="Fujii Y."/>
            <person name="Antonio B.A."/>
            <person name="Nagamura Y."/>
            <person name="Imanishi T."/>
            <person name="Ikeo K."/>
            <person name="Itoh T."/>
            <person name="Gojobori T."/>
            <person name="Sasaki T."/>
        </authorList>
    </citation>
    <scope>NUCLEOTIDE SEQUENCE</scope>
</reference>
<dbReference type="EMBL" id="AP005694">
    <property type="protein sequence ID" value="BAD22418.1"/>
    <property type="molecule type" value="Genomic_DNA"/>
</dbReference>
<evidence type="ECO:0000313" key="4">
    <source>
        <dbReference type="Proteomes" id="UP000000763"/>
    </source>
</evidence>
<reference evidence="4" key="6">
    <citation type="journal article" date="2008" name="Nucleic Acids Res.">
        <title>The rice annotation project database (RAP-DB): 2008 update.</title>
        <authorList>
            <consortium name="The rice annotation project (RAP)"/>
        </authorList>
    </citation>
    <scope>GENOME REANNOTATION</scope>
    <source>
        <strain evidence="4">cv. Nipponbare</strain>
    </source>
</reference>
<name>A0A0P0VHP8_ORYSJ</name>
<evidence type="ECO:0000313" key="3">
    <source>
        <dbReference type="EMBL" id="BAH91628.1"/>
    </source>
</evidence>
<evidence type="ECO:0000256" key="1">
    <source>
        <dbReference type="SAM" id="MobiDB-lite"/>
    </source>
</evidence>
<reference evidence="3" key="5">
    <citation type="journal article" date="2008" name="Nucleic Acids Res.">
        <title>The Rice Annotation Project Database (RAP-DB): 2008 update.</title>
        <authorList>
            <consortium name="The Rice Annotation Project (RAP)"/>
            <person name="Tanaka T."/>
            <person name="Antonio B.A."/>
            <person name="Kikuchi S."/>
            <person name="Matsumoto T."/>
            <person name="Nagamura Y."/>
            <person name="Numa H."/>
            <person name="Sakai H."/>
            <person name="Wu J."/>
            <person name="Itoh T."/>
            <person name="Sasaki T."/>
            <person name="Aono R."/>
            <person name="Fujii Y."/>
            <person name="Habara T."/>
            <person name="Harada E."/>
            <person name="Kanno M."/>
            <person name="Kawahara Y."/>
            <person name="Kawashima H."/>
            <person name="Kubooka H."/>
            <person name="Matsuya A."/>
            <person name="Nakaoka H."/>
            <person name="Saichi N."/>
            <person name="Sanbonmatsu R."/>
            <person name="Sato Y."/>
            <person name="Shinso Y."/>
            <person name="Suzuki M."/>
            <person name="Takeda J."/>
            <person name="Tanino M."/>
            <person name="Todokoro F."/>
            <person name="Yamaguchi K."/>
            <person name="Yamamoto N."/>
            <person name="Yamasaki C."/>
            <person name="Imanishi T."/>
            <person name="Okido T."/>
            <person name="Tada M."/>
            <person name="Ikeo K."/>
            <person name="Tateno Y."/>
            <person name="Gojobori T."/>
            <person name="Lin Y.C."/>
            <person name="Wei F.J."/>
            <person name="Hsing Y.I."/>
            <person name="Zhao Q."/>
            <person name="Han B."/>
            <person name="Kramer M.R."/>
            <person name="McCombie R.W."/>
            <person name="Lonsdale D."/>
            <person name="O'Donovan C.C."/>
            <person name="Whitfield E.J."/>
            <person name="Apweiler R."/>
            <person name="Koyanagi K.O."/>
            <person name="Khurana J.P."/>
            <person name="Raghuvanshi S."/>
            <person name="Singh N.K."/>
            <person name="Tyagi A.K."/>
            <person name="Haberer G."/>
            <person name="Fujisawa M."/>
            <person name="Hosokawa S."/>
            <person name="Ito Y."/>
            <person name="Ikawa H."/>
            <person name="Shibata M."/>
            <person name="Yamamoto M."/>
            <person name="Bruskiewich R.M."/>
            <person name="Hoen D.R."/>
            <person name="Bureau TE."/>
            <person name="Namiki N."/>
            <person name="Ohyanagi H."/>
            <person name="Sakai Y."/>
            <person name="Nobushima S."/>
            <person name="Sakata K."/>
            <person name="Barrero R.A."/>
            <person name="Sato Y."/>
            <person name="Souvorov A."/>
            <person name="Smith-White B."/>
            <person name="Tatusova T."/>
            <person name="An S."/>
            <person name="An G."/>
            <person name="OOta S."/>
            <person name="Fuks G."/>
            <person name="Messing J."/>
            <person name="Christie K.R."/>
            <person name="Lieberherr D."/>
            <person name="Kim H."/>
            <person name="Zuccolo A."/>
            <person name="Wing R.A."/>
            <person name="Nobuta K."/>
            <person name="Green P.J."/>
            <person name="Lu C."/>
            <person name="Meyers BC."/>
            <person name="Chaparro C."/>
            <person name="Piegu B."/>
            <person name="Panaud O."/>
            <person name="Echeverria M."/>
        </authorList>
    </citation>
    <scope>NUCLEOTIDE SEQUENCE</scope>
</reference>
<evidence type="ECO:0000313" key="2">
    <source>
        <dbReference type="EMBL" id="BAD22418.1"/>
    </source>
</evidence>